<name>A0A9W8UPT0_AKAMU</name>
<keyword evidence="2" id="KW-1185">Reference proteome</keyword>
<dbReference type="GeneID" id="80895040"/>
<dbReference type="AlphaFoldDB" id="A0A9W8UPT0"/>
<dbReference type="KEGG" id="amus:LMH87_007881"/>
<gene>
    <name evidence="1" type="ORF">LMH87_007881</name>
</gene>
<evidence type="ECO:0000313" key="2">
    <source>
        <dbReference type="Proteomes" id="UP001144673"/>
    </source>
</evidence>
<dbReference type="Proteomes" id="UP001144673">
    <property type="component" value="Unassembled WGS sequence"/>
</dbReference>
<dbReference type="RefSeq" id="XP_056057751.1">
    <property type="nucleotide sequence ID" value="XM_056200603.1"/>
</dbReference>
<evidence type="ECO:0000313" key="1">
    <source>
        <dbReference type="EMBL" id="KAJ4159946.1"/>
    </source>
</evidence>
<accession>A0A9W8UPT0</accession>
<protein>
    <submittedName>
        <fullName evidence="1">Uncharacterized protein</fullName>
    </submittedName>
</protein>
<organism evidence="1 2">
    <name type="scientific">Akanthomyces muscarius</name>
    <name type="common">Entomopathogenic fungus</name>
    <name type="synonym">Lecanicillium muscarium</name>
    <dbReference type="NCBI Taxonomy" id="2231603"/>
    <lineage>
        <taxon>Eukaryota</taxon>
        <taxon>Fungi</taxon>
        <taxon>Dikarya</taxon>
        <taxon>Ascomycota</taxon>
        <taxon>Pezizomycotina</taxon>
        <taxon>Sordariomycetes</taxon>
        <taxon>Hypocreomycetidae</taxon>
        <taxon>Hypocreales</taxon>
        <taxon>Cordycipitaceae</taxon>
        <taxon>Akanthomyces</taxon>
    </lineage>
</organism>
<dbReference type="EMBL" id="JAJHUN010000003">
    <property type="protein sequence ID" value="KAJ4159946.1"/>
    <property type="molecule type" value="Genomic_DNA"/>
</dbReference>
<sequence>MQLPPVGNGRHSVNANKFPWLRLALHLHPHLPSARSFIHQHILREVFIHFILARSPCRQLLAMAAGSEVTLSVYTILYVLARGTP</sequence>
<comment type="caution">
    <text evidence="1">The sequence shown here is derived from an EMBL/GenBank/DDBJ whole genome shotgun (WGS) entry which is preliminary data.</text>
</comment>
<proteinExistence type="predicted"/>
<reference evidence="1" key="1">
    <citation type="journal article" date="2023" name="Access Microbiol">
        <title>De-novo genome assembly for Akanthomyces muscarius, a biocontrol agent of insect agricultural pests.</title>
        <authorList>
            <person name="Erdos Z."/>
            <person name="Studholme D.J."/>
            <person name="Raymond B."/>
            <person name="Sharma M."/>
        </authorList>
    </citation>
    <scope>NUCLEOTIDE SEQUENCE</scope>
    <source>
        <strain evidence="1">Ve6</strain>
    </source>
</reference>